<dbReference type="Proteomes" id="UP000525565">
    <property type="component" value="Unassembled WGS sequence"/>
</dbReference>
<feature type="non-terminal residue" evidence="3">
    <location>
        <position position="326"/>
    </location>
</feature>
<name>A0A7K7LAN9_9AVES</name>
<sequence length="326" mass="37865">AMSAFDLTDQSMQGTRPETDYAIPRMKLRDETFVFMDGKWVNEMYCQPSFAPHRKLFGKKAQNEWSIWEENRALWEENQVLRIENRMLWEENQALQCLQSQNKTVQVIYNDAIQQSLQKEKLFPFFQERNLGFQVSPSNKALQLVREKNRVLEVFPQENKTLPSIWKDQKVMVVHEESKDASSAQKDAEASTGVEEGSLGLVSQQEQEAKAESITPPQSESKAALSTQDDHEILQALHDLYQILQVFLRENRLPGVRERPHPLHDEGRFYQEEYKKLKLQLNAVKNTVSDITAQMEMLEKELIAFTFPMYEEAGQKLAKKCHLGDI</sequence>
<dbReference type="AlphaFoldDB" id="A0A7K7LAN9"/>
<evidence type="ECO:0000256" key="2">
    <source>
        <dbReference type="SAM" id="MobiDB-lite"/>
    </source>
</evidence>
<dbReference type="PANTHER" id="PTHR21533:SF17">
    <property type="entry name" value="PROTEIN CHIBBY HOMOLOG 3"/>
    <property type="match status" value="1"/>
</dbReference>
<feature type="compositionally biased region" description="Polar residues" evidence="2">
    <location>
        <begin position="215"/>
        <end position="227"/>
    </location>
</feature>
<dbReference type="EMBL" id="VZSO01000290">
    <property type="protein sequence ID" value="NWZ28014.1"/>
    <property type="molecule type" value="Genomic_DNA"/>
</dbReference>
<dbReference type="Pfam" id="PF14645">
    <property type="entry name" value="Chibby"/>
    <property type="match status" value="1"/>
</dbReference>
<feature type="non-terminal residue" evidence="3">
    <location>
        <position position="1"/>
    </location>
</feature>
<evidence type="ECO:0000313" key="4">
    <source>
        <dbReference type="Proteomes" id="UP000525565"/>
    </source>
</evidence>
<reference evidence="3 4" key="1">
    <citation type="submission" date="2019-09" db="EMBL/GenBank/DDBJ databases">
        <title>Bird 10,000 Genomes (B10K) Project - Family phase.</title>
        <authorList>
            <person name="Zhang G."/>
        </authorList>
    </citation>
    <scope>NUCLEOTIDE SEQUENCE [LARGE SCALE GENOMIC DNA]</scope>
    <source>
        <strain evidence="3">OUT-0051</strain>
        <tissue evidence="3">Kidney</tissue>
    </source>
</reference>
<organism evidence="3 4">
    <name type="scientific">Asarcornis scutulata</name>
    <dbReference type="NCBI Taxonomy" id="75869"/>
    <lineage>
        <taxon>Eukaryota</taxon>
        <taxon>Metazoa</taxon>
        <taxon>Chordata</taxon>
        <taxon>Craniata</taxon>
        <taxon>Vertebrata</taxon>
        <taxon>Euteleostomi</taxon>
        <taxon>Archelosauria</taxon>
        <taxon>Archosauria</taxon>
        <taxon>Dinosauria</taxon>
        <taxon>Saurischia</taxon>
        <taxon>Theropoda</taxon>
        <taxon>Coelurosauria</taxon>
        <taxon>Aves</taxon>
        <taxon>Neognathae</taxon>
        <taxon>Galloanserae</taxon>
        <taxon>Anseriformes</taxon>
        <taxon>Anatidae</taxon>
        <taxon>Anatinae</taxon>
        <taxon>Asarcornis</taxon>
    </lineage>
</organism>
<comment type="caution">
    <text evidence="3">The sequence shown here is derived from an EMBL/GenBank/DDBJ whole genome shotgun (WGS) entry which is preliminary data.</text>
</comment>
<protein>
    <submittedName>
        <fullName evidence="3">SPERT protein</fullName>
    </submittedName>
</protein>
<keyword evidence="4" id="KW-1185">Reference proteome</keyword>
<accession>A0A7K7LAN9</accession>
<proteinExistence type="predicted"/>
<dbReference type="InterPro" id="IPR028118">
    <property type="entry name" value="Chibby_fam"/>
</dbReference>
<evidence type="ECO:0000256" key="1">
    <source>
        <dbReference type="SAM" id="Coils"/>
    </source>
</evidence>
<evidence type="ECO:0000313" key="3">
    <source>
        <dbReference type="EMBL" id="NWZ28014.1"/>
    </source>
</evidence>
<feature type="region of interest" description="Disordered" evidence="2">
    <location>
        <begin position="177"/>
        <end position="227"/>
    </location>
</feature>
<feature type="coiled-coil region" evidence="1">
    <location>
        <begin position="274"/>
        <end position="301"/>
    </location>
</feature>
<gene>
    <name evidence="3" type="primary">Spert</name>
    <name evidence="3" type="ORF">ASASCU_R02639</name>
</gene>
<keyword evidence="1" id="KW-0175">Coiled coil</keyword>
<dbReference type="PANTHER" id="PTHR21533">
    <property type="entry name" value="LEUCINE-RICH PROTEIN"/>
    <property type="match status" value="1"/>
</dbReference>